<keyword evidence="3" id="KW-1185">Reference proteome</keyword>
<dbReference type="InterPro" id="IPR036875">
    <property type="entry name" value="Znf_CCHC_sf"/>
</dbReference>
<name>A0A1A9VGX7_GLOAU</name>
<dbReference type="Proteomes" id="UP000078200">
    <property type="component" value="Unassembled WGS sequence"/>
</dbReference>
<evidence type="ECO:0008006" key="4">
    <source>
        <dbReference type="Google" id="ProtNLM"/>
    </source>
</evidence>
<organism evidence="2 3">
    <name type="scientific">Glossina austeni</name>
    <name type="common">Savannah tsetse fly</name>
    <dbReference type="NCBI Taxonomy" id="7395"/>
    <lineage>
        <taxon>Eukaryota</taxon>
        <taxon>Metazoa</taxon>
        <taxon>Ecdysozoa</taxon>
        <taxon>Arthropoda</taxon>
        <taxon>Hexapoda</taxon>
        <taxon>Insecta</taxon>
        <taxon>Pterygota</taxon>
        <taxon>Neoptera</taxon>
        <taxon>Endopterygota</taxon>
        <taxon>Diptera</taxon>
        <taxon>Brachycera</taxon>
        <taxon>Muscomorpha</taxon>
        <taxon>Hippoboscoidea</taxon>
        <taxon>Glossinidae</taxon>
        <taxon>Glossina</taxon>
    </lineage>
</organism>
<dbReference type="VEuPathDB" id="VectorBase:GAUT036841"/>
<feature type="region of interest" description="Disordered" evidence="1">
    <location>
        <begin position="87"/>
        <end position="118"/>
    </location>
</feature>
<dbReference type="STRING" id="7395.A0A1A9VGX7"/>
<proteinExistence type="predicted"/>
<dbReference type="AlphaFoldDB" id="A0A1A9VGX7"/>
<dbReference type="EnsemblMetazoa" id="GAUT036841-RA">
    <property type="protein sequence ID" value="GAUT036841-PA"/>
    <property type="gene ID" value="GAUT036841"/>
</dbReference>
<dbReference type="SUPFAM" id="SSF57756">
    <property type="entry name" value="Retrovirus zinc finger-like domains"/>
    <property type="match status" value="1"/>
</dbReference>
<sequence length="441" mass="49186">MSKFDMINSDFPKRLDDKVHQAFQKEGGKFRDYAIRLEDMMRHLSYTTRQQLERICRNSRREYQVFFGNTVRQDLNETISLGERFEDIPAPTVASPPRETSGPSRIPRVNAPTTTNTSRNVCLPCAQPGQFANNCNNERVPFRWDCGRPGVLTNNCYRHNTREHTQARGMTVKEAIEQRERLSARAGAIITVGNTTVNITKHKEAQRPMSIQATNDNAEAADIENTAIRNGNIDGRHKTPLTAIKIMNKGGDLKSRRITKTTKANRTETTEPKSKTGIMATIPTIGSEHVSTNAKKETEDRVTDAPIGAKGTSVTRIKISARPAYVRNPTTMSLTIGNIIAKAATTRPDILRSKYSTLGKVIYATVRLARVFEELQNITMRGDTTIAMKPSRKTSKNKKKIRSIKIAKAKQAKIMAITPKIMSTAKDSVCVIARNNGNLTS</sequence>
<evidence type="ECO:0000313" key="2">
    <source>
        <dbReference type="EnsemblMetazoa" id="GAUT036841-PA"/>
    </source>
</evidence>
<evidence type="ECO:0000313" key="3">
    <source>
        <dbReference type="Proteomes" id="UP000078200"/>
    </source>
</evidence>
<protein>
    <recommendedName>
        <fullName evidence="4">CCHC-type domain-containing protein</fullName>
    </recommendedName>
</protein>
<dbReference type="GO" id="GO:0003676">
    <property type="term" value="F:nucleic acid binding"/>
    <property type="evidence" value="ECO:0007669"/>
    <property type="project" value="InterPro"/>
</dbReference>
<evidence type="ECO:0000256" key="1">
    <source>
        <dbReference type="SAM" id="MobiDB-lite"/>
    </source>
</evidence>
<accession>A0A1A9VGX7</accession>
<reference evidence="2" key="1">
    <citation type="submission" date="2020-05" db="UniProtKB">
        <authorList>
            <consortium name="EnsemblMetazoa"/>
        </authorList>
    </citation>
    <scope>IDENTIFICATION</scope>
    <source>
        <strain evidence="2">TTRI</strain>
    </source>
</reference>
<dbReference type="GO" id="GO:0008270">
    <property type="term" value="F:zinc ion binding"/>
    <property type="evidence" value="ECO:0007669"/>
    <property type="project" value="InterPro"/>
</dbReference>